<feature type="domain" description="DUF8094" evidence="3">
    <location>
        <begin position="115"/>
        <end position="269"/>
    </location>
</feature>
<dbReference type="PROSITE" id="PS51257">
    <property type="entry name" value="PROKAR_LIPOPROTEIN"/>
    <property type="match status" value="1"/>
</dbReference>
<reference evidence="4 5" key="1">
    <citation type="submission" date="2018-09" db="EMBL/GenBank/DDBJ databases">
        <title>YIM 75507 draft genome.</title>
        <authorList>
            <person name="Tang S."/>
            <person name="Feng Y."/>
        </authorList>
    </citation>
    <scope>NUCLEOTIDE SEQUENCE [LARGE SCALE GENOMIC DNA]</scope>
    <source>
        <strain evidence="4 5">YIM 75507</strain>
    </source>
</reference>
<evidence type="ECO:0000259" key="3">
    <source>
        <dbReference type="Pfam" id="PF26366"/>
    </source>
</evidence>
<organism evidence="4 5">
    <name type="scientific">Bailinhaonella thermotolerans</name>
    <dbReference type="NCBI Taxonomy" id="1070861"/>
    <lineage>
        <taxon>Bacteria</taxon>
        <taxon>Bacillati</taxon>
        <taxon>Actinomycetota</taxon>
        <taxon>Actinomycetes</taxon>
        <taxon>Streptosporangiales</taxon>
        <taxon>Streptosporangiaceae</taxon>
        <taxon>Bailinhaonella</taxon>
    </lineage>
</organism>
<dbReference type="EMBL" id="QZEY01000004">
    <property type="protein sequence ID" value="RJL32529.1"/>
    <property type="molecule type" value="Genomic_DNA"/>
</dbReference>
<keyword evidence="2" id="KW-0732">Signal</keyword>
<proteinExistence type="predicted"/>
<feature type="compositionally biased region" description="Low complexity" evidence="1">
    <location>
        <begin position="48"/>
        <end position="58"/>
    </location>
</feature>
<feature type="chain" id="PRO_5038421338" description="DUF8094 domain-containing protein" evidence="2">
    <location>
        <begin position="21"/>
        <end position="302"/>
    </location>
</feature>
<protein>
    <recommendedName>
        <fullName evidence="3">DUF8094 domain-containing protein</fullName>
    </recommendedName>
</protein>
<evidence type="ECO:0000256" key="2">
    <source>
        <dbReference type="SAM" id="SignalP"/>
    </source>
</evidence>
<feature type="signal peptide" evidence="2">
    <location>
        <begin position="1"/>
        <end position="20"/>
    </location>
</feature>
<gene>
    <name evidence="4" type="ORF">D5H75_13470</name>
</gene>
<accession>A0A3A4B3B3</accession>
<sequence length="302" mass="33036">MKRPGVRATLAAAMLTAAVAGCGQEAVGRLAAQPGTSPQAVSPPAPPASGAAPSPAAPRLTLDDARKAAESWLADHNRTVKDRHWWDDDATRDRLFAFGTRHEIVLERGSFEDGRGKPRKPITLTGERTYYVPRDQPPDGEWFILRATYKGQDRAHVLAFWREPGRPFKLAAKTPLHYGQKVPEPVRDAEGYVTAAPPLDGLQIARAYMNFWEYPSREGGAGGYRLAKDNYSRRSYPAVTKGLYAAYRSHSPPHGFRTADGGSFYLFSLLNKPEGIVNVLTVGVATRKGGKAVHEIAGDWFA</sequence>
<feature type="region of interest" description="Disordered" evidence="1">
    <location>
        <begin position="33"/>
        <end position="58"/>
    </location>
</feature>
<comment type="caution">
    <text evidence="4">The sequence shown here is derived from an EMBL/GenBank/DDBJ whole genome shotgun (WGS) entry which is preliminary data.</text>
</comment>
<dbReference type="Proteomes" id="UP000265768">
    <property type="component" value="Unassembled WGS sequence"/>
</dbReference>
<evidence type="ECO:0000313" key="5">
    <source>
        <dbReference type="Proteomes" id="UP000265768"/>
    </source>
</evidence>
<evidence type="ECO:0000313" key="4">
    <source>
        <dbReference type="EMBL" id="RJL32529.1"/>
    </source>
</evidence>
<dbReference type="Pfam" id="PF26366">
    <property type="entry name" value="DUF8094"/>
    <property type="match status" value="1"/>
</dbReference>
<dbReference type="InterPro" id="IPR058407">
    <property type="entry name" value="DUF8094"/>
</dbReference>
<keyword evidence="5" id="KW-1185">Reference proteome</keyword>
<dbReference type="AlphaFoldDB" id="A0A3A4B3B3"/>
<name>A0A3A4B3B3_9ACTN</name>
<evidence type="ECO:0000256" key="1">
    <source>
        <dbReference type="SAM" id="MobiDB-lite"/>
    </source>
</evidence>